<dbReference type="GO" id="GO:0046523">
    <property type="term" value="F:S-methyl-5-thioribose-1-phosphate isomerase activity"/>
    <property type="evidence" value="ECO:0007669"/>
    <property type="project" value="UniProtKB-EC"/>
</dbReference>
<protein>
    <submittedName>
        <fullName evidence="3">S-methyl-5-thioribose-1-phosphate isomerase</fullName>
        <ecNumber evidence="3">5.3.1.23</ecNumber>
    </submittedName>
</protein>
<dbReference type="NCBIfam" id="NF004326">
    <property type="entry name" value="PRK05720.1"/>
    <property type="match status" value="1"/>
</dbReference>
<dbReference type="NCBIfam" id="TIGR00512">
    <property type="entry name" value="salvage_mtnA"/>
    <property type="match status" value="1"/>
</dbReference>
<keyword evidence="1 3" id="KW-0413">Isomerase</keyword>
<dbReference type="InterPro" id="IPR000629">
    <property type="entry name" value="RNA-helicase_DEAD-box_CS"/>
</dbReference>
<dbReference type="NCBIfam" id="TIGR00524">
    <property type="entry name" value="eIF-2B_rel"/>
    <property type="match status" value="1"/>
</dbReference>
<sequence length="426" mass="48411">MASILDVSHFLESNGFEYDDRVCLYVNSKTGLPVTLFFDREDGRLFLLDQCKLPYEVTFWSTDDWYEAAVKGIKGMIVRGSQAIGVAGAYCLALACVKLNGLDLDEALKTLFMRGDIIKSVRPTAVNLSWAINRIFNKIKSWEISSLEDLKMNVLDEADRIFIEDFILNKNLRMNGSKLFESGDVVLTHCNAGSLATSYGGSALSILSEAFLEGKHLTVVAKETRPRSQGFKLTLWELNRIGIPTVAITDNMISKSIEQFNISKILVGADRITKDGCVANKIGTCDIARIAYMEKIPFYVAASHSTLDLDREYTEIPIEERDKDEVRALYEYEIKYMRDKGLLSERAFDKWPPDDKLTDSNQPSNFKIKIYNPAFDVTPSNYIRKIILDIGVYHPKRIKLLNWSLVDEKINRILGNQLDKIHRFQI</sequence>
<dbReference type="Proteomes" id="UP000186851">
    <property type="component" value="Chromosome"/>
</dbReference>
<dbReference type="GO" id="GO:0019509">
    <property type="term" value="P:L-methionine salvage from methylthioadenosine"/>
    <property type="evidence" value="ECO:0007669"/>
    <property type="project" value="TreeGrafter"/>
</dbReference>
<dbReference type="InterPro" id="IPR027363">
    <property type="entry name" value="M1Pi_N"/>
</dbReference>
<evidence type="ECO:0000313" key="4">
    <source>
        <dbReference type="Proteomes" id="UP000186851"/>
    </source>
</evidence>
<evidence type="ECO:0000313" key="3">
    <source>
        <dbReference type="EMBL" id="WEU40991.1"/>
    </source>
</evidence>
<dbReference type="InterPro" id="IPR005251">
    <property type="entry name" value="IF-M1Pi"/>
</dbReference>
<dbReference type="PROSITE" id="PS00039">
    <property type="entry name" value="DEAD_ATP_HELICASE"/>
    <property type="match status" value="1"/>
</dbReference>
<dbReference type="SUPFAM" id="SSF100950">
    <property type="entry name" value="NagB/RpiA/CoA transferase-like"/>
    <property type="match status" value="1"/>
</dbReference>
<dbReference type="EC" id="5.3.1.23" evidence="3"/>
<comment type="similarity">
    <text evidence="2">Belongs to the eIF-2B alpha/beta/delta subunits family.</text>
</comment>
<dbReference type="Gene3D" id="3.40.50.10470">
    <property type="entry name" value="Translation initiation factor eif-2b, domain 2"/>
    <property type="match status" value="1"/>
</dbReference>
<proteinExistence type="inferred from homology"/>
<dbReference type="Pfam" id="PF01008">
    <property type="entry name" value="IF-2B"/>
    <property type="match status" value="1"/>
</dbReference>
<organism evidence="3 4">
    <name type="scientific">Odinarchaeota yellowstonii (strain LCB_4)</name>
    <dbReference type="NCBI Taxonomy" id="1841599"/>
    <lineage>
        <taxon>Archaea</taxon>
        <taxon>Promethearchaeati</taxon>
        <taxon>Candidatus Odinarchaeota</taxon>
        <taxon>Candidatus Odinarchaeia</taxon>
        <taxon>Candidatus Odinarchaeales</taxon>
        <taxon>Candidatus Odinarchaeaceae</taxon>
        <taxon>Candidatus Odinarchaeum</taxon>
    </lineage>
</organism>
<accession>A0AAF0IC37</accession>
<gene>
    <name evidence="3" type="primary">mtnA</name>
    <name evidence="3" type="ORF">OdinLCB4_003565</name>
</gene>
<dbReference type="PANTHER" id="PTHR43475">
    <property type="entry name" value="METHYLTHIORIBOSE-1-PHOSPHATE ISOMERASE"/>
    <property type="match status" value="1"/>
</dbReference>
<dbReference type="AlphaFoldDB" id="A0AAF0IC37"/>
<dbReference type="InterPro" id="IPR037171">
    <property type="entry name" value="NagB/RpiA_transferase-like"/>
</dbReference>
<dbReference type="KEGG" id="oyw:OdinLCB4_003565"/>
<dbReference type="InterPro" id="IPR011559">
    <property type="entry name" value="Initiation_fac_2B_a/b/d"/>
</dbReference>
<dbReference type="Gene3D" id="1.20.120.420">
    <property type="entry name" value="translation initiation factor eif-2b, domain 1"/>
    <property type="match status" value="1"/>
</dbReference>
<dbReference type="InterPro" id="IPR000649">
    <property type="entry name" value="IF-2B-related"/>
</dbReference>
<reference evidence="3" key="1">
    <citation type="journal article" date="2017" name="Nature">
        <title>Asgard archaea illuminate the origin of eukaryotic cellular complexity.</title>
        <authorList>
            <person name="Zaremba-Niedzwiedzka K."/>
            <person name="Caceres E.F."/>
            <person name="Saw J.H."/>
            <person name="Backstrom D."/>
            <person name="Juzokaite L."/>
            <person name="Vancaester E."/>
            <person name="Seitz K.W."/>
            <person name="Anantharaman K."/>
            <person name="Starnawski P."/>
            <person name="Kjeldsen K.U."/>
            <person name="Scott M.B."/>
            <person name="Nunoura T."/>
            <person name="Banfield J.F."/>
            <person name="Schramm A."/>
            <person name="Baker B.J."/>
            <person name="Spang A."/>
            <person name="Ettema T.J.G."/>
        </authorList>
    </citation>
    <scope>NUCLEOTIDE SEQUENCE</scope>
    <source>
        <strain evidence="3">LCB_4</strain>
    </source>
</reference>
<dbReference type="EMBL" id="CP091871">
    <property type="protein sequence ID" value="WEU40991.1"/>
    <property type="molecule type" value="Genomic_DNA"/>
</dbReference>
<evidence type="ECO:0000256" key="1">
    <source>
        <dbReference type="ARBA" id="ARBA00023235"/>
    </source>
</evidence>
<dbReference type="PANTHER" id="PTHR43475:SF1">
    <property type="entry name" value="METHYLTHIORIBOSE-1-PHOSPHATE ISOMERASE"/>
    <property type="match status" value="1"/>
</dbReference>
<dbReference type="InterPro" id="IPR042529">
    <property type="entry name" value="IF_2B-like_C"/>
</dbReference>
<name>A0AAF0IC37_ODILC</name>
<evidence type="ECO:0000256" key="2">
    <source>
        <dbReference type="RuleBase" id="RU003814"/>
    </source>
</evidence>
<reference evidence="3" key="2">
    <citation type="journal article" date="2022" name="Nat. Microbiol.">
        <title>A closed Candidatus Odinarchaeum chromosome exposes Asgard archaeal viruses.</title>
        <authorList>
            <person name="Tamarit D."/>
            <person name="Caceres E.F."/>
            <person name="Krupovic M."/>
            <person name="Nijland R."/>
            <person name="Eme L."/>
            <person name="Robinson N.P."/>
            <person name="Ettema T.J.G."/>
        </authorList>
    </citation>
    <scope>NUCLEOTIDE SEQUENCE</scope>
    <source>
        <strain evidence="3">LCB_4</strain>
    </source>
</reference>